<sequence length="98" mass="11159">MGNLSSCIKVPPEDQWKVDSKEWASEDPFSVTKVTPRNTINENLRRYSVYTKRHMTQSGLWANHRAHSREVRAYLASPGRTGASVVPEFIKGQMLKTP</sequence>
<gene>
    <name evidence="1" type="ORF">CK820_G0024601</name>
</gene>
<proteinExistence type="predicted"/>
<dbReference type="AntiFam" id="ANF00059">
    <property type="entry name" value="Ret finger protein-like 3 antisense"/>
</dbReference>
<accession>A0A2J8QP60</accession>
<dbReference type="EMBL" id="NBAG03000026">
    <property type="protein sequence ID" value="PNI98058.1"/>
    <property type="molecule type" value="Genomic_DNA"/>
</dbReference>
<comment type="caution">
    <text evidence="1">The sequence shown here is derived from an EMBL/GenBank/DDBJ whole genome shotgun (WGS) entry which is preliminary data.</text>
</comment>
<protein>
    <submittedName>
        <fullName evidence="1">RFPL3S isoform 1</fullName>
    </submittedName>
</protein>
<dbReference type="AlphaFoldDB" id="A0A2J8QP60"/>
<organism evidence="1">
    <name type="scientific">Pan troglodytes</name>
    <name type="common">Chimpanzee</name>
    <dbReference type="NCBI Taxonomy" id="9598"/>
    <lineage>
        <taxon>Eukaryota</taxon>
        <taxon>Metazoa</taxon>
        <taxon>Chordata</taxon>
        <taxon>Craniata</taxon>
        <taxon>Vertebrata</taxon>
        <taxon>Euteleostomi</taxon>
        <taxon>Mammalia</taxon>
        <taxon>Eutheria</taxon>
        <taxon>Euarchontoglires</taxon>
        <taxon>Primates</taxon>
        <taxon>Haplorrhini</taxon>
        <taxon>Catarrhini</taxon>
        <taxon>Hominidae</taxon>
        <taxon>Pan</taxon>
    </lineage>
</organism>
<name>A0A2J8QP60_PANTR</name>
<evidence type="ECO:0000313" key="1">
    <source>
        <dbReference type="EMBL" id="PNI98058.1"/>
    </source>
</evidence>
<reference evidence="1" key="1">
    <citation type="submission" date="2017-12" db="EMBL/GenBank/DDBJ databases">
        <title>High-resolution comparative analysis of great ape genomes.</title>
        <authorList>
            <person name="Pollen A."/>
            <person name="Hastie A."/>
            <person name="Hormozdiari F."/>
            <person name="Dougherty M."/>
            <person name="Liu R."/>
            <person name="Chaisson M."/>
            <person name="Hoppe E."/>
            <person name="Hill C."/>
            <person name="Pang A."/>
            <person name="Hillier L."/>
            <person name="Baker C."/>
            <person name="Armstrong J."/>
            <person name="Shendure J."/>
            <person name="Paten B."/>
            <person name="Wilson R."/>
            <person name="Chao H."/>
            <person name="Schneider V."/>
            <person name="Ventura M."/>
            <person name="Kronenberg Z."/>
            <person name="Murali S."/>
            <person name="Gordon D."/>
            <person name="Cantsilieris S."/>
            <person name="Munson K."/>
            <person name="Nelson B."/>
            <person name="Raja A."/>
            <person name="Underwood J."/>
            <person name="Diekhans M."/>
            <person name="Fiddes I."/>
            <person name="Haussler D."/>
            <person name="Eichler E."/>
        </authorList>
    </citation>
    <scope>NUCLEOTIDE SEQUENCE [LARGE SCALE GENOMIC DNA]</scope>
    <source>
        <strain evidence="1">Yerkes chimp pedigree #C0471</strain>
    </source>
</reference>